<dbReference type="SUPFAM" id="SSF50978">
    <property type="entry name" value="WD40 repeat-like"/>
    <property type="match status" value="1"/>
</dbReference>
<feature type="repeat" description="WD" evidence="3">
    <location>
        <begin position="94"/>
        <end position="135"/>
    </location>
</feature>
<feature type="repeat" description="WD" evidence="3">
    <location>
        <begin position="259"/>
        <end position="284"/>
    </location>
</feature>
<evidence type="ECO:0000313" key="4">
    <source>
        <dbReference type="EMBL" id="KAJ1910366.1"/>
    </source>
</evidence>
<dbReference type="OrthoDB" id="10262475at2759"/>
<dbReference type="SMART" id="SM00320">
    <property type="entry name" value="WD40"/>
    <property type="match status" value="5"/>
</dbReference>
<dbReference type="InterPro" id="IPR015943">
    <property type="entry name" value="WD40/YVTN_repeat-like_dom_sf"/>
</dbReference>
<dbReference type="EMBL" id="JANBPU010000587">
    <property type="protein sequence ID" value="KAJ1910366.1"/>
    <property type="molecule type" value="Genomic_DNA"/>
</dbReference>
<evidence type="ECO:0000256" key="1">
    <source>
        <dbReference type="ARBA" id="ARBA00022574"/>
    </source>
</evidence>
<evidence type="ECO:0000256" key="3">
    <source>
        <dbReference type="PROSITE-ProRule" id="PRU00221"/>
    </source>
</evidence>
<feature type="non-terminal residue" evidence="4">
    <location>
        <position position="1"/>
    </location>
</feature>
<keyword evidence="1 3" id="KW-0853">WD repeat</keyword>
<dbReference type="AlphaFoldDB" id="A0A9W7ZTT7"/>
<dbReference type="Proteomes" id="UP001150538">
    <property type="component" value="Unassembled WGS sequence"/>
</dbReference>
<reference evidence="4" key="1">
    <citation type="submission" date="2022-07" db="EMBL/GenBank/DDBJ databases">
        <title>Phylogenomic reconstructions and comparative analyses of Kickxellomycotina fungi.</title>
        <authorList>
            <person name="Reynolds N.K."/>
            <person name="Stajich J.E."/>
            <person name="Barry K."/>
            <person name="Grigoriev I.V."/>
            <person name="Crous P."/>
            <person name="Smith M.E."/>
        </authorList>
    </citation>
    <scope>NUCLEOTIDE SEQUENCE</scope>
    <source>
        <strain evidence="4">NBRC 100468</strain>
    </source>
</reference>
<accession>A0A9W7ZTT7</accession>
<dbReference type="InterPro" id="IPR036322">
    <property type="entry name" value="WD40_repeat_dom_sf"/>
</dbReference>
<keyword evidence="2" id="KW-0677">Repeat</keyword>
<gene>
    <name evidence="4" type="primary">BUB3</name>
    <name evidence="4" type="ORF">H4219_006224</name>
</gene>
<organism evidence="4 5">
    <name type="scientific">Mycoemilia scoparia</name>
    <dbReference type="NCBI Taxonomy" id="417184"/>
    <lineage>
        <taxon>Eukaryota</taxon>
        <taxon>Fungi</taxon>
        <taxon>Fungi incertae sedis</taxon>
        <taxon>Zoopagomycota</taxon>
        <taxon>Kickxellomycotina</taxon>
        <taxon>Kickxellomycetes</taxon>
        <taxon>Kickxellales</taxon>
        <taxon>Kickxellaceae</taxon>
        <taxon>Mycoemilia</taxon>
    </lineage>
</organism>
<comment type="caution">
    <text evidence="4">The sequence shown here is derived from an EMBL/GenBank/DDBJ whole genome shotgun (WGS) entry which is preliminary data.</text>
</comment>
<dbReference type="Gene3D" id="2.130.10.10">
    <property type="entry name" value="YVTN repeat-like/Quinoprotein amine dehydrogenase"/>
    <property type="match status" value="1"/>
</dbReference>
<protein>
    <submittedName>
        <fullName evidence="4">Mitotic spindle checkpoint protein Bub3</fullName>
    </submittedName>
</protein>
<evidence type="ECO:0000313" key="5">
    <source>
        <dbReference type="Proteomes" id="UP001150538"/>
    </source>
</evidence>
<dbReference type="PANTHER" id="PTHR10971">
    <property type="entry name" value="MRNA EXPORT FACTOR AND BUB3"/>
    <property type="match status" value="1"/>
</dbReference>
<evidence type="ECO:0000256" key="2">
    <source>
        <dbReference type="ARBA" id="ARBA00022737"/>
    </source>
</evidence>
<dbReference type="InterPro" id="IPR020472">
    <property type="entry name" value="WD40_PAC1"/>
</dbReference>
<dbReference type="InterPro" id="IPR001680">
    <property type="entry name" value="WD40_rpt"/>
</dbReference>
<keyword evidence="5" id="KW-1185">Reference proteome</keyword>
<dbReference type="Pfam" id="PF00400">
    <property type="entry name" value="WD40"/>
    <property type="match status" value="4"/>
</dbReference>
<name>A0A9W7ZTT7_9FUNG</name>
<proteinExistence type="predicted"/>
<dbReference type="PROSITE" id="PS50294">
    <property type="entry name" value="WD_REPEATS_REGION"/>
    <property type="match status" value="1"/>
</dbReference>
<feature type="repeat" description="WD" evidence="3">
    <location>
        <begin position="53"/>
        <end position="84"/>
    </location>
</feature>
<dbReference type="PRINTS" id="PR00320">
    <property type="entry name" value="GPROTEINBRPT"/>
</dbReference>
<dbReference type="PROSITE" id="PS50082">
    <property type="entry name" value="WD_REPEATS_2"/>
    <property type="match status" value="3"/>
</dbReference>
<sequence length="326" mass="36387">MVSEKEFELSNGPTDGVSCTIFHPTDPNLLLVTSWDGKVRLYDVLENSLKNSHAEHEGAVLSGTFSAQDGVAFSGGLDGRVVIWYDAYTKTKSIGSHKKAVSCMDFNSEYQYLVTGSWDKSVCIWDAKALGQTQQEQSQETKPLQTLSQEERVYSLSTIGHHLVVALADRKFVIYDLRDIAELAKPEDNIEPRWSRMSTLKYQTRRIQCMPSGNGFVAGSIEGRVAVEYIDDSPEVQSKKYAFRCHRKQVDGVENIYPVNAISFHPVHHTFATGGEDGTVCLWDGFNKKRIKLYPEYPTSVSALSFNCNGKLLAIASSYTYAQGVR</sequence>